<accession>A0A5D3FA03</accession>
<organism evidence="2 3">
    <name type="scientific">Actinomadura decatromicini</name>
    <dbReference type="NCBI Taxonomy" id="2604572"/>
    <lineage>
        <taxon>Bacteria</taxon>
        <taxon>Bacillati</taxon>
        <taxon>Actinomycetota</taxon>
        <taxon>Actinomycetes</taxon>
        <taxon>Streptosporangiales</taxon>
        <taxon>Thermomonosporaceae</taxon>
        <taxon>Actinomadura</taxon>
    </lineage>
</organism>
<evidence type="ECO:0000259" key="1">
    <source>
        <dbReference type="Pfam" id="PF14594"/>
    </source>
</evidence>
<proteinExistence type="predicted"/>
<evidence type="ECO:0000313" key="2">
    <source>
        <dbReference type="EMBL" id="TYK45151.1"/>
    </source>
</evidence>
<name>A0A5D3FA03_9ACTN</name>
<gene>
    <name evidence="2" type="ORF">FXF68_31210</name>
</gene>
<evidence type="ECO:0000313" key="3">
    <source>
        <dbReference type="Proteomes" id="UP000323505"/>
    </source>
</evidence>
<sequence length="396" mass="42170">MAVTVLITDQNLNVQGYPIDGWTSLDVTRKFNEPASGTVVLPARPEVLAQIVEGNRLRVIRDGQVWCAGPMEVPREIEMGYGGGEGSAEPQPGKVTINFTDDLGRIAGYFTWPNPAVAWTLQPISTWRQITATNAEVIIRTLVDESCGPSALAARRIPSFGLGALASVGTTTSVQTRFEGLLDVCRRVAIDGDGLGFRTREDADQIVFEVYGPSDLTATARFSFGLGNLRYLRAKISAPTVTHALIAGTEDDTTGARTFVEVADSAAASNWYRVEKFVDGSAANDTNGELTQAGNEEIAGGAAPVELATVTVDVPDRPGQPGMIAGRDFDLGDRVTVALPTGLEVADLVRSIHLQATPKGGEYVTSLIGSSEATTDLQTVKLVRELGRRLGRLAAR</sequence>
<dbReference type="InterPro" id="IPR029432">
    <property type="entry name" value="Gp28/Gp37-like_dom"/>
</dbReference>
<dbReference type="EMBL" id="VSRQ01000007">
    <property type="protein sequence ID" value="TYK45151.1"/>
    <property type="molecule type" value="Genomic_DNA"/>
</dbReference>
<dbReference type="Pfam" id="PF14594">
    <property type="entry name" value="Sipho_Gp37"/>
    <property type="match status" value="1"/>
</dbReference>
<keyword evidence="3" id="KW-1185">Reference proteome</keyword>
<dbReference type="Proteomes" id="UP000323505">
    <property type="component" value="Unassembled WGS sequence"/>
</dbReference>
<comment type="caution">
    <text evidence="2">The sequence shown here is derived from an EMBL/GenBank/DDBJ whole genome shotgun (WGS) entry which is preliminary data.</text>
</comment>
<feature type="domain" description="Gp28/Gp37-like" evidence="1">
    <location>
        <begin position="5"/>
        <end position="369"/>
    </location>
</feature>
<reference evidence="2 3" key="1">
    <citation type="submission" date="2019-08" db="EMBL/GenBank/DDBJ databases">
        <title>Actinomadura sp. nov. CYP1-5 isolated from mountain soil.</title>
        <authorList>
            <person name="Songsumanus A."/>
            <person name="Kuncharoen N."/>
            <person name="Kudo T."/>
            <person name="Yuki M."/>
            <person name="Igarashi Y."/>
            <person name="Tanasupawat S."/>
        </authorList>
    </citation>
    <scope>NUCLEOTIDE SEQUENCE [LARGE SCALE GENOMIC DNA]</scope>
    <source>
        <strain evidence="2 3">CYP1-5</strain>
    </source>
</reference>
<protein>
    <recommendedName>
        <fullName evidence="1">Gp28/Gp37-like domain-containing protein</fullName>
    </recommendedName>
</protein>
<dbReference type="RefSeq" id="WP_148765533.1">
    <property type="nucleotide sequence ID" value="NZ_VSRQ01000007.1"/>
</dbReference>
<dbReference type="AlphaFoldDB" id="A0A5D3FA03"/>